<accession>A0ABS7JQ08</accession>
<keyword evidence="2" id="KW-1185">Reference proteome</keyword>
<evidence type="ECO:0000313" key="1">
    <source>
        <dbReference type="EMBL" id="MBX7491450.1"/>
    </source>
</evidence>
<name>A0ABS7JQ08_9HELI</name>
<evidence type="ECO:0000313" key="2">
    <source>
        <dbReference type="Proteomes" id="UP000700059"/>
    </source>
</evidence>
<reference evidence="1 2" key="1">
    <citation type="submission" date="2021-08" db="EMBL/GenBank/DDBJ databases">
        <title>Helicobacter spp. isolated from feces of Anatolian Ground Squirrel (Spermophilus xanthoprymnus) in Turkey.</title>
        <authorList>
            <person name="Aydin F."/>
            <person name="Abay S."/>
            <person name="Kayman T."/>
            <person name="Karakaya E."/>
            <person name="Saticioglu I.B."/>
        </authorList>
    </citation>
    <scope>NUCLEOTIDE SEQUENCE [LARGE SCALE GENOMIC DNA]</scope>
    <source>
        <strain evidence="1 2">Faydin-H70</strain>
    </source>
</reference>
<dbReference type="PROSITE" id="PS51257">
    <property type="entry name" value="PROKAR_LIPOPROTEIN"/>
    <property type="match status" value="1"/>
</dbReference>
<gene>
    <name evidence="1" type="ORF">K4G57_08260</name>
</gene>
<protein>
    <recommendedName>
        <fullName evidence="3">Lipoprotein</fullName>
    </recommendedName>
</protein>
<evidence type="ECO:0008006" key="3">
    <source>
        <dbReference type="Google" id="ProtNLM"/>
    </source>
</evidence>
<dbReference type="Proteomes" id="UP000700059">
    <property type="component" value="Unassembled WGS sequence"/>
</dbReference>
<dbReference type="EMBL" id="JAIGYQ010000013">
    <property type="protein sequence ID" value="MBX7491450.1"/>
    <property type="molecule type" value="Genomic_DNA"/>
</dbReference>
<dbReference type="RefSeq" id="WP_221532333.1">
    <property type="nucleotide sequence ID" value="NZ_JAIGYP010000007.1"/>
</dbReference>
<sequence>MWIKTSLFSLFIVMSFSGCFYQNSCGISNSYWDEKSYYYDAEGKYHEVCPDNIIYKDKVLKQSQEQEVW</sequence>
<comment type="caution">
    <text evidence="1">The sequence shown here is derived from an EMBL/GenBank/DDBJ whole genome shotgun (WGS) entry which is preliminary data.</text>
</comment>
<organism evidence="1 2">
    <name type="scientific">Helicobacter turcicus</name>
    <dbReference type="NCBI Taxonomy" id="2867412"/>
    <lineage>
        <taxon>Bacteria</taxon>
        <taxon>Pseudomonadati</taxon>
        <taxon>Campylobacterota</taxon>
        <taxon>Epsilonproteobacteria</taxon>
        <taxon>Campylobacterales</taxon>
        <taxon>Helicobacteraceae</taxon>
        <taxon>Helicobacter</taxon>
    </lineage>
</organism>
<proteinExistence type="predicted"/>